<dbReference type="Proteomes" id="UP000176881">
    <property type="component" value="Unassembled WGS sequence"/>
</dbReference>
<keyword evidence="6 7" id="KW-0472">Membrane</keyword>
<feature type="transmembrane region" description="Helical" evidence="7">
    <location>
        <begin position="154"/>
        <end position="173"/>
    </location>
</feature>
<dbReference type="Gene3D" id="1.20.120.1220">
    <property type="match status" value="1"/>
</dbReference>
<gene>
    <name evidence="10" type="ORF">A3G59_03455</name>
</gene>
<dbReference type="GO" id="GO:0004190">
    <property type="term" value="F:aspartic-type endopeptidase activity"/>
    <property type="evidence" value="ECO:0007669"/>
    <property type="project" value="InterPro"/>
</dbReference>
<accession>A0A1G2P5P1</accession>
<keyword evidence="5 7" id="KW-1133">Transmembrane helix</keyword>
<feature type="domain" description="Prepilin peptidase A24 N-terminal" evidence="9">
    <location>
        <begin position="12"/>
        <end position="94"/>
    </location>
</feature>
<dbReference type="PANTHER" id="PTHR30487:SF0">
    <property type="entry name" value="PREPILIN LEADER PEPTIDASE_N-METHYLTRANSFERASE-RELATED"/>
    <property type="match status" value="1"/>
</dbReference>
<keyword evidence="4 7" id="KW-0812">Transmembrane</keyword>
<feature type="domain" description="Prepilin type IV endopeptidase peptidase" evidence="8">
    <location>
        <begin position="106"/>
        <end position="215"/>
    </location>
</feature>
<feature type="transmembrane region" description="Helical" evidence="7">
    <location>
        <begin position="128"/>
        <end position="148"/>
    </location>
</feature>
<dbReference type="EMBL" id="MHSN01000045">
    <property type="protein sequence ID" value="OHA43660.1"/>
    <property type="molecule type" value="Genomic_DNA"/>
</dbReference>
<evidence type="ECO:0000256" key="1">
    <source>
        <dbReference type="ARBA" id="ARBA00004651"/>
    </source>
</evidence>
<dbReference type="STRING" id="1802335.A3G59_03455"/>
<feature type="transmembrane region" description="Helical" evidence="7">
    <location>
        <begin position="203"/>
        <end position="224"/>
    </location>
</feature>
<evidence type="ECO:0000313" key="11">
    <source>
        <dbReference type="Proteomes" id="UP000176881"/>
    </source>
</evidence>
<dbReference type="PANTHER" id="PTHR30487">
    <property type="entry name" value="TYPE 4 PREPILIN-LIKE PROTEINS LEADER PEPTIDE-PROCESSING ENZYME"/>
    <property type="match status" value="1"/>
</dbReference>
<reference evidence="10 11" key="1">
    <citation type="journal article" date="2016" name="Nat. Commun.">
        <title>Thousands of microbial genomes shed light on interconnected biogeochemical processes in an aquifer system.</title>
        <authorList>
            <person name="Anantharaman K."/>
            <person name="Brown C.T."/>
            <person name="Hug L.A."/>
            <person name="Sharon I."/>
            <person name="Castelle C.J."/>
            <person name="Probst A.J."/>
            <person name="Thomas B.C."/>
            <person name="Singh A."/>
            <person name="Wilkins M.J."/>
            <person name="Karaoz U."/>
            <person name="Brodie E.L."/>
            <person name="Williams K.H."/>
            <person name="Hubbard S.S."/>
            <person name="Banfield J.F."/>
        </authorList>
    </citation>
    <scope>NUCLEOTIDE SEQUENCE [LARGE SCALE GENOMIC DNA]</scope>
</reference>
<evidence type="ECO:0000256" key="2">
    <source>
        <dbReference type="ARBA" id="ARBA00005801"/>
    </source>
</evidence>
<feature type="transmembrane region" description="Helical" evidence="7">
    <location>
        <begin position="6"/>
        <end position="27"/>
    </location>
</feature>
<dbReference type="InterPro" id="IPR010627">
    <property type="entry name" value="Prepilin_pept_A24_N"/>
</dbReference>
<comment type="caution">
    <text evidence="10">The sequence shown here is derived from an EMBL/GenBank/DDBJ whole genome shotgun (WGS) entry which is preliminary data.</text>
</comment>
<dbReference type="InterPro" id="IPR050882">
    <property type="entry name" value="Prepilin_peptidase/N-MTase"/>
</dbReference>
<organism evidence="10 11">
    <name type="scientific">Candidatus Taylorbacteria bacterium RIFCSPLOWO2_12_FULL_47_20</name>
    <dbReference type="NCBI Taxonomy" id="1802335"/>
    <lineage>
        <taxon>Bacteria</taxon>
        <taxon>Candidatus Tayloriibacteriota</taxon>
    </lineage>
</organism>
<keyword evidence="3" id="KW-1003">Cell membrane</keyword>
<dbReference type="Pfam" id="PF06750">
    <property type="entry name" value="A24_N_bact"/>
    <property type="match status" value="1"/>
</dbReference>
<comment type="subcellular location">
    <subcellularLocation>
        <location evidence="1">Cell membrane</location>
        <topology evidence="1">Multi-pass membrane protein</topology>
    </subcellularLocation>
</comment>
<dbReference type="GO" id="GO:0005886">
    <property type="term" value="C:plasma membrane"/>
    <property type="evidence" value="ECO:0007669"/>
    <property type="project" value="UniProtKB-SubCell"/>
</dbReference>
<evidence type="ECO:0000259" key="9">
    <source>
        <dbReference type="Pfam" id="PF06750"/>
    </source>
</evidence>
<proteinExistence type="inferred from homology"/>
<name>A0A1G2P5P1_9BACT</name>
<dbReference type="InterPro" id="IPR000045">
    <property type="entry name" value="Prepilin_IV_endopep_pep"/>
</dbReference>
<evidence type="ECO:0000256" key="4">
    <source>
        <dbReference type="ARBA" id="ARBA00022692"/>
    </source>
</evidence>
<evidence type="ECO:0000256" key="5">
    <source>
        <dbReference type="ARBA" id="ARBA00022989"/>
    </source>
</evidence>
<comment type="similarity">
    <text evidence="2">Belongs to the peptidase A24 family.</text>
</comment>
<evidence type="ECO:0000259" key="8">
    <source>
        <dbReference type="Pfam" id="PF01478"/>
    </source>
</evidence>
<evidence type="ECO:0000256" key="7">
    <source>
        <dbReference type="SAM" id="Phobius"/>
    </source>
</evidence>
<evidence type="ECO:0008006" key="12">
    <source>
        <dbReference type="Google" id="ProtNLM"/>
    </source>
</evidence>
<dbReference type="Pfam" id="PF01478">
    <property type="entry name" value="Peptidase_A24"/>
    <property type="match status" value="1"/>
</dbReference>
<evidence type="ECO:0000256" key="3">
    <source>
        <dbReference type="ARBA" id="ARBA00022475"/>
    </source>
</evidence>
<feature type="transmembrane region" description="Helical" evidence="7">
    <location>
        <begin position="245"/>
        <end position="265"/>
    </location>
</feature>
<evidence type="ECO:0000313" key="10">
    <source>
        <dbReference type="EMBL" id="OHA43660.1"/>
    </source>
</evidence>
<feature type="transmembrane region" description="Helical" evidence="7">
    <location>
        <begin position="98"/>
        <end position="116"/>
    </location>
</feature>
<dbReference type="GO" id="GO:0006465">
    <property type="term" value="P:signal peptide processing"/>
    <property type="evidence" value="ECO:0007669"/>
    <property type="project" value="TreeGrafter"/>
</dbReference>
<dbReference type="AlphaFoldDB" id="A0A1G2P5P1"/>
<evidence type="ECO:0000256" key="6">
    <source>
        <dbReference type="ARBA" id="ARBA00023136"/>
    </source>
</evidence>
<protein>
    <recommendedName>
        <fullName evidence="12">Peptidase A24A N-terminal domain-containing protein</fullName>
    </recommendedName>
</protein>
<sequence>MQVSMTVFIVAFGAVVGSFLNVVILRYNTGMGFTRGRSKCFSCGKKLRWRDLLPVLSFLALHGRCGQCGSKISWQYPAVEAITALLFYAAYAKFGLRLIVLPVLSALSACVVIAVYDLRHKIIPLGPMVWLVCSSVVFAFARIIELGISGKEALWWLSGCLAFAVPYALIFLLSRGRAMGFGDVELGFGLGFLLGFYGSLNAAILSFYIGAIVALLLMSAGYLFKRLNSSPFQVKMKSEIPFGPFVIAAALSVFFFGVDVLGLALF</sequence>